<organism evidence="2 3">
    <name type="scientific">Puccinia coronata f. sp. avenae</name>
    <dbReference type="NCBI Taxonomy" id="200324"/>
    <lineage>
        <taxon>Eukaryota</taxon>
        <taxon>Fungi</taxon>
        <taxon>Dikarya</taxon>
        <taxon>Basidiomycota</taxon>
        <taxon>Pucciniomycotina</taxon>
        <taxon>Pucciniomycetes</taxon>
        <taxon>Pucciniales</taxon>
        <taxon>Pucciniaceae</taxon>
        <taxon>Puccinia</taxon>
    </lineage>
</organism>
<dbReference type="AlphaFoldDB" id="A0A2N5VT54"/>
<dbReference type="EMBL" id="PGCJ01000066">
    <property type="protein sequence ID" value="PLW53175.1"/>
    <property type="molecule type" value="Genomic_DNA"/>
</dbReference>
<evidence type="ECO:0000313" key="2">
    <source>
        <dbReference type="EMBL" id="PLW53175.1"/>
    </source>
</evidence>
<gene>
    <name evidence="2" type="ORF">PCANC_09752</name>
</gene>
<evidence type="ECO:0000256" key="1">
    <source>
        <dbReference type="SAM" id="MobiDB-lite"/>
    </source>
</evidence>
<comment type="caution">
    <text evidence="2">The sequence shown here is derived from an EMBL/GenBank/DDBJ whole genome shotgun (WGS) entry which is preliminary data.</text>
</comment>
<sequence>MAKDRKQKRRQLIQQSQRIVEDMLEENILLDFLTDSDKENEKEKQCSQQNPNKEREHFQFHEQLMKDYFNEGSTYNEKDFCRRFRMERPLFDWIMKDLTNEYPYFLRKPDCTGKLGLSPEQKITAVLRQLADLWPDVPTLPKQGRSQDCPKALAGQFKGKEKTPTIVLEAVSTHSTWIWHSYFGTAGTLNDINILQQSPLFDSNLDGTSWGVNFDLNGTSYPNGYYLVDGIYPEWGTLIKSKGLLSSDPATRLFTKHQEAVRKDIERTFGILKARFQILAKPALQWYPGDLTSIINTCIILHNMIVEYRLSPKTPPPLPDSIQLIPPRSEPRNSREKRLQAIDVKSSGIHNSLTRDLIFHIWDMKGKNQLASESEEETSE</sequence>
<protein>
    <recommendedName>
        <fullName evidence="4">DDE Tnp4 domain-containing protein</fullName>
    </recommendedName>
</protein>
<dbReference type="InterPro" id="IPR006912">
    <property type="entry name" value="Harbinger_derived_prot"/>
</dbReference>
<dbReference type="Proteomes" id="UP000235388">
    <property type="component" value="Unassembled WGS sequence"/>
</dbReference>
<dbReference type="OrthoDB" id="2506095at2759"/>
<reference evidence="2 3" key="1">
    <citation type="submission" date="2017-11" db="EMBL/GenBank/DDBJ databases">
        <title>De novo assembly and phasing of dikaryotic genomes from two isolates of Puccinia coronata f. sp. avenae, the causal agent of oat crown rust.</title>
        <authorList>
            <person name="Miller M.E."/>
            <person name="Zhang Y."/>
            <person name="Omidvar V."/>
            <person name="Sperschneider J."/>
            <person name="Schwessinger B."/>
            <person name="Raley C."/>
            <person name="Palmer J.M."/>
            <person name="Garnica D."/>
            <person name="Upadhyaya N."/>
            <person name="Rathjen J."/>
            <person name="Taylor J.M."/>
            <person name="Park R.F."/>
            <person name="Dodds P.N."/>
            <person name="Hirsch C.D."/>
            <person name="Kianian S.F."/>
            <person name="Figueroa M."/>
        </authorList>
    </citation>
    <scope>NUCLEOTIDE SEQUENCE [LARGE SCALE GENOMIC DNA]</scope>
    <source>
        <strain evidence="2">12NC29</strain>
    </source>
</reference>
<dbReference type="Pfam" id="PF04827">
    <property type="entry name" value="Plant_tran"/>
    <property type="match status" value="1"/>
</dbReference>
<proteinExistence type="predicted"/>
<keyword evidence="3" id="KW-1185">Reference proteome</keyword>
<dbReference type="PANTHER" id="PTHR47150">
    <property type="entry name" value="OS12G0169200 PROTEIN"/>
    <property type="match status" value="1"/>
</dbReference>
<dbReference type="PANTHER" id="PTHR47150:SF5">
    <property type="entry name" value="OS07G0546750 PROTEIN"/>
    <property type="match status" value="1"/>
</dbReference>
<accession>A0A2N5VT54</accession>
<evidence type="ECO:0008006" key="4">
    <source>
        <dbReference type="Google" id="ProtNLM"/>
    </source>
</evidence>
<dbReference type="STRING" id="200324.A0A2N5VT54"/>
<evidence type="ECO:0000313" key="3">
    <source>
        <dbReference type="Proteomes" id="UP000235388"/>
    </source>
</evidence>
<feature type="region of interest" description="Disordered" evidence="1">
    <location>
        <begin position="317"/>
        <end position="337"/>
    </location>
</feature>
<name>A0A2N5VT54_9BASI</name>